<dbReference type="PANTHER" id="PTHR36440:SF1">
    <property type="entry name" value="PUTATIVE (AFU_ORTHOLOGUE AFUA_8G07350)-RELATED"/>
    <property type="match status" value="1"/>
</dbReference>
<dbReference type="SUPFAM" id="SSF51182">
    <property type="entry name" value="RmlC-like cupins"/>
    <property type="match status" value="1"/>
</dbReference>
<dbReference type="Proteomes" id="UP000064921">
    <property type="component" value="Chromosome"/>
</dbReference>
<evidence type="ECO:0000259" key="1">
    <source>
        <dbReference type="Pfam" id="PF07883"/>
    </source>
</evidence>
<keyword evidence="3" id="KW-1185">Reference proteome</keyword>
<name>A0A0U3PFG3_9HYPH</name>
<proteinExistence type="predicted"/>
<dbReference type="KEGG" id="pphr:APZ00_11060"/>
<evidence type="ECO:0000313" key="2">
    <source>
        <dbReference type="EMBL" id="ALV27539.1"/>
    </source>
</evidence>
<accession>A0A0U3PFG3</accession>
<sequence length="164" mass="17582">MSPVKEKTMTDARHYDVFGLLVSFRVLPEEVDGKFTLMEAIVPPGLGAPPNCHAGETETFQVLDGDFLFLIDGKSIAAKAGDTLVVPDGAAHTFRCTGDAPGRLLIVNAPGRMHVDFFRGVGRPMADDSRLPEPQDGPPDMARIMQVAQATGMTLLPPQPEGAR</sequence>
<dbReference type="InterPro" id="IPR014710">
    <property type="entry name" value="RmlC-like_jellyroll"/>
</dbReference>
<dbReference type="Pfam" id="PF07883">
    <property type="entry name" value="Cupin_2"/>
    <property type="match status" value="1"/>
</dbReference>
<evidence type="ECO:0000313" key="3">
    <source>
        <dbReference type="Proteomes" id="UP000064921"/>
    </source>
</evidence>
<protein>
    <recommendedName>
        <fullName evidence="1">Cupin type-2 domain-containing protein</fullName>
    </recommendedName>
</protein>
<dbReference type="STRING" id="121719.APZ00_11060"/>
<dbReference type="EMBL" id="CP013068">
    <property type="protein sequence ID" value="ALV27539.1"/>
    <property type="molecule type" value="Genomic_DNA"/>
</dbReference>
<dbReference type="Gene3D" id="2.60.120.10">
    <property type="entry name" value="Jelly Rolls"/>
    <property type="match status" value="1"/>
</dbReference>
<reference evidence="2 3" key="1">
    <citation type="submission" date="2015-10" db="EMBL/GenBank/DDBJ databases">
        <title>The world's first case of liver abscess caused by Pannonibacter phragmitetus.</title>
        <authorList>
            <person name="Ming D."/>
            <person name="Wang M."/>
            <person name="Zhou Y."/>
            <person name="Jiang T."/>
            <person name="Hu S."/>
        </authorList>
    </citation>
    <scope>NUCLEOTIDE SEQUENCE [LARGE SCALE GENOMIC DNA]</scope>
    <source>
        <strain evidence="2 3">31801</strain>
    </source>
</reference>
<dbReference type="InterPro" id="IPR011051">
    <property type="entry name" value="RmlC_Cupin_sf"/>
</dbReference>
<dbReference type="InterPro" id="IPR053146">
    <property type="entry name" value="QDO-like"/>
</dbReference>
<dbReference type="PANTHER" id="PTHR36440">
    <property type="entry name" value="PUTATIVE (AFU_ORTHOLOGUE AFUA_8G07350)-RELATED"/>
    <property type="match status" value="1"/>
</dbReference>
<feature type="domain" description="Cupin type-2" evidence="1">
    <location>
        <begin position="40"/>
        <end position="107"/>
    </location>
</feature>
<dbReference type="AlphaFoldDB" id="A0A0U3PFG3"/>
<gene>
    <name evidence="2" type="ORF">APZ00_11060</name>
</gene>
<dbReference type="InterPro" id="IPR013096">
    <property type="entry name" value="Cupin_2"/>
</dbReference>
<organism evidence="2 3">
    <name type="scientific">Pannonibacter phragmitetus</name>
    <dbReference type="NCBI Taxonomy" id="121719"/>
    <lineage>
        <taxon>Bacteria</taxon>
        <taxon>Pseudomonadati</taxon>
        <taxon>Pseudomonadota</taxon>
        <taxon>Alphaproteobacteria</taxon>
        <taxon>Hyphomicrobiales</taxon>
        <taxon>Stappiaceae</taxon>
        <taxon>Pannonibacter</taxon>
    </lineage>
</organism>